<protein>
    <submittedName>
        <fullName evidence="5">Helix-turn-helix transcriptional regulator</fullName>
    </submittedName>
</protein>
<dbReference type="Pfam" id="PF12833">
    <property type="entry name" value="HTH_18"/>
    <property type="match status" value="1"/>
</dbReference>
<keyword evidence="2" id="KW-0238">DNA-binding</keyword>
<organism evidence="5 6">
    <name type="scientific">Cohnella nanjingensis</name>
    <dbReference type="NCBI Taxonomy" id="1387779"/>
    <lineage>
        <taxon>Bacteria</taxon>
        <taxon>Bacillati</taxon>
        <taxon>Bacillota</taxon>
        <taxon>Bacilli</taxon>
        <taxon>Bacillales</taxon>
        <taxon>Paenibacillaceae</taxon>
        <taxon>Cohnella</taxon>
    </lineage>
</organism>
<feature type="domain" description="HTH araC/xylS-type" evidence="4">
    <location>
        <begin position="182"/>
        <end position="282"/>
    </location>
</feature>
<accession>A0A7X0RLC9</accession>
<dbReference type="EMBL" id="JACJVP010000003">
    <property type="protein sequence ID" value="MBB6669627.1"/>
    <property type="molecule type" value="Genomic_DNA"/>
</dbReference>
<comment type="caution">
    <text evidence="5">The sequence shown here is derived from an EMBL/GenBank/DDBJ whole genome shotgun (WGS) entry which is preliminary data.</text>
</comment>
<dbReference type="InterPro" id="IPR037923">
    <property type="entry name" value="HTH-like"/>
</dbReference>
<proteinExistence type="predicted"/>
<dbReference type="GO" id="GO:0003700">
    <property type="term" value="F:DNA-binding transcription factor activity"/>
    <property type="evidence" value="ECO:0007669"/>
    <property type="project" value="InterPro"/>
</dbReference>
<dbReference type="InterPro" id="IPR009057">
    <property type="entry name" value="Homeodomain-like_sf"/>
</dbReference>
<dbReference type="PROSITE" id="PS01124">
    <property type="entry name" value="HTH_ARAC_FAMILY_2"/>
    <property type="match status" value="1"/>
</dbReference>
<evidence type="ECO:0000313" key="6">
    <source>
        <dbReference type="Proteomes" id="UP000547209"/>
    </source>
</evidence>
<dbReference type="SUPFAM" id="SSF46689">
    <property type="entry name" value="Homeodomain-like"/>
    <property type="match status" value="2"/>
</dbReference>
<reference evidence="5 6" key="1">
    <citation type="submission" date="2020-08" db="EMBL/GenBank/DDBJ databases">
        <title>Cohnella phylogeny.</title>
        <authorList>
            <person name="Dunlap C."/>
        </authorList>
    </citation>
    <scope>NUCLEOTIDE SEQUENCE [LARGE SCALE GENOMIC DNA]</scope>
    <source>
        <strain evidence="5 6">DSM 28246</strain>
    </source>
</reference>
<dbReference type="InterPro" id="IPR020449">
    <property type="entry name" value="Tscrpt_reg_AraC-type_HTH"/>
</dbReference>
<keyword evidence="3" id="KW-0804">Transcription</keyword>
<evidence type="ECO:0000256" key="2">
    <source>
        <dbReference type="ARBA" id="ARBA00023125"/>
    </source>
</evidence>
<keyword evidence="6" id="KW-1185">Reference proteome</keyword>
<dbReference type="Pfam" id="PF02311">
    <property type="entry name" value="AraC_binding"/>
    <property type="match status" value="1"/>
</dbReference>
<sequence>MKVDELKMAEYYFRHFVTTEWDQRLPLHLFSIGYSEHQSVIHREQGFSCYHWLHTVEGCGEFEVGGRTFPLAPNQGMLLKPNVPHHYRPLTPRWSTWYLTFDGALANPITAALDLPMMTPFGWEADSPLARLHTEYGEKCRYSFDFAGINGSLEVYAFLAKVKQFVQVSGQPSLSKGHERLTPIYLLIEEHYDDPSLGLPRMAETLGISSQHLSTLFRKSWGISPYQYLLQFRIQKSKELLLKFPGRHVKEIAGQVGFQDDSHFVSTFHKLAGMTPASFRQQFSE</sequence>
<evidence type="ECO:0000259" key="4">
    <source>
        <dbReference type="PROSITE" id="PS01124"/>
    </source>
</evidence>
<dbReference type="Gene3D" id="1.10.10.60">
    <property type="entry name" value="Homeodomain-like"/>
    <property type="match status" value="2"/>
</dbReference>
<dbReference type="SUPFAM" id="SSF51215">
    <property type="entry name" value="Regulatory protein AraC"/>
    <property type="match status" value="1"/>
</dbReference>
<evidence type="ECO:0000313" key="5">
    <source>
        <dbReference type="EMBL" id="MBB6669627.1"/>
    </source>
</evidence>
<evidence type="ECO:0000256" key="3">
    <source>
        <dbReference type="ARBA" id="ARBA00023163"/>
    </source>
</evidence>
<gene>
    <name evidence="5" type="ORF">H7C19_02895</name>
</gene>
<dbReference type="GO" id="GO:0043565">
    <property type="term" value="F:sequence-specific DNA binding"/>
    <property type="evidence" value="ECO:0007669"/>
    <property type="project" value="InterPro"/>
</dbReference>
<dbReference type="PRINTS" id="PR00032">
    <property type="entry name" value="HTHARAC"/>
</dbReference>
<dbReference type="SMART" id="SM00342">
    <property type="entry name" value="HTH_ARAC"/>
    <property type="match status" value="1"/>
</dbReference>
<dbReference type="PANTHER" id="PTHR43280:SF2">
    <property type="entry name" value="HTH-TYPE TRANSCRIPTIONAL REGULATOR EXSA"/>
    <property type="match status" value="1"/>
</dbReference>
<keyword evidence="1" id="KW-0805">Transcription regulation</keyword>
<dbReference type="Proteomes" id="UP000547209">
    <property type="component" value="Unassembled WGS sequence"/>
</dbReference>
<dbReference type="InterPro" id="IPR003313">
    <property type="entry name" value="AraC-bd"/>
</dbReference>
<evidence type="ECO:0000256" key="1">
    <source>
        <dbReference type="ARBA" id="ARBA00023015"/>
    </source>
</evidence>
<dbReference type="InterPro" id="IPR018060">
    <property type="entry name" value="HTH_AraC"/>
</dbReference>
<dbReference type="Gene3D" id="2.60.120.280">
    <property type="entry name" value="Regulatory protein AraC"/>
    <property type="match status" value="1"/>
</dbReference>
<dbReference type="PANTHER" id="PTHR43280">
    <property type="entry name" value="ARAC-FAMILY TRANSCRIPTIONAL REGULATOR"/>
    <property type="match status" value="1"/>
</dbReference>
<name>A0A7X0RLC9_9BACL</name>
<dbReference type="AlphaFoldDB" id="A0A7X0RLC9"/>